<name>A0A2G5B4G2_COERN</name>
<feature type="region of interest" description="Disordered" evidence="1">
    <location>
        <begin position="354"/>
        <end position="409"/>
    </location>
</feature>
<feature type="compositionally biased region" description="Polar residues" evidence="1">
    <location>
        <begin position="14"/>
        <end position="23"/>
    </location>
</feature>
<dbReference type="EMBL" id="KZ303530">
    <property type="protein sequence ID" value="PIA13617.1"/>
    <property type="molecule type" value="Genomic_DNA"/>
</dbReference>
<sequence>MASSGELEEGTDYFSATNNSQAGQSEEESSDEDQSITTNSNHISNNRNDEEDTIEISSRTHGVNHPQSMRFTVQGNVADGNGGIRRQDVEVSVMSLERYTFVDPVAAAAGPEPLDPPIQQTLMGVDSLQLRTTATGGQQLQTHTSPYDIFDIDKVGEFTEESSNRRLSKIARRLLLPNSYVEACYDLHEFMETVPGCLAIEAVQRNVFKCLKICARLSKLHGYSIQHMWQVIQKAHQRVTEFTPPRARTIEIWNAKLTNRIRMMAVSPASDGSAPQRLPSMPPPELLNAHAREKLLPLPEIKVAALNDRGFDRAAGASSASFYLANPVMQQQQQQQRVSLPPILPPISELETTAPPLQMQLAPPRTQEDESLDEDQRSEYSVEEPGSNILSLTPQQQTTSESLASTREA</sequence>
<accession>A0A2G5B4G2</accession>
<dbReference type="Proteomes" id="UP000242474">
    <property type="component" value="Unassembled WGS sequence"/>
</dbReference>
<feature type="compositionally biased region" description="Low complexity" evidence="1">
    <location>
        <begin position="35"/>
        <end position="46"/>
    </location>
</feature>
<organism evidence="2 3">
    <name type="scientific">Coemansia reversa (strain ATCC 12441 / NRRL 1564)</name>
    <dbReference type="NCBI Taxonomy" id="763665"/>
    <lineage>
        <taxon>Eukaryota</taxon>
        <taxon>Fungi</taxon>
        <taxon>Fungi incertae sedis</taxon>
        <taxon>Zoopagomycota</taxon>
        <taxon>Kickxellomycotina</taxon>
        <taxon>Kickxellomycetes</taxon>
        <taxon>Kickxellales</taxon>
        <taxon>Kickxellaceae</taxon>
        <taxon>Coemansia</taxon>
    </lineage>
</organism>
<feature type="compositionally biased region" description="Acidic residues" evidence="1">
    <location>
        <begin position="1"/>
        <end position="11"/>
    </location>
</feature>
<evidence type="ECO:0000313" key="2">
    <source>
        <dbReference type="EMBL" id="PIA13617.1"/>
    </source>
</evidence>
<feature type="compositionally biased region" description="Polar residues" evidence="1">
    <location>
        <begin position="388"/>
        <end position="409"/>
    </location>
</feature>
<feature type="compositionally biased region" description="Acidic residues" evidence="1">
    <location>
        <begin position="25"/>
        <end position="34"/>
    </location>
</feature>
<evidence type="ECO:0000256" key="1">
    <source>
        <dbReference type="SAM" id="MobiDB-lite"/>
    </source>
</evidence>
<gene>
    <name evidence="2" type="ORF">COEREDRAFT_83381</name>
</gene>
<keyword evidence="3" id="KW-1185">Reference proteome</keyword>
<feature type="non-terminal residue" evidence="2">
    <location>
        <position position="409"/>
    </location>
</feature>
<dbReference type="AlphaFoldDB" id="A0A2G5B4G2"/>
<dbReference type="OrthoDB" id="5564507at2759"/>
<reference evidence="2 3" key="1">
    <citation type="journal article" date="2015" name="Genome Biol. Evol.">
        <title>Phylogenomic analyses indicate that early fungi evolved digesting cell walls of algal ancestors of land plants.</title>
        <authorList>
            <person name="Chang Y."/>
            <person name="Wang S."/>
            <person name="Sekimoto S."/>
            <person name="Aerts A.L."/>
            <person name="Choi C."/>
            <person name="Clum A."/>
            <person name="LaButti K.M."/>
            <person name="Lindquist E.A."/>
            <person name="Yee Ngan C."/>
            <person name="Ohm R.A."/>
            <person name="Salamov A.A."/>
            <person name="Grigoriev I.V."/>
            <person name="Spatafora J.W."/>
            <person name="Berbee M.L."/>
        </authorList>
    </citation>
    <scope>NUCLEOTIDE SEQUENCE [LARGE SCALE GENOMIC DNA]</scope>
    <source>
        <strain evidence="2 3">NRRL 1564</strain>
    </source>
</reference>
<proteinExistence type="predicted"/>
<protein>
    <submittedName>
        <fullName evidence="2">Uncharacterized protein</fullName>
    </submittedName>
</protein>
<evidence type="ECO:0000313" key="3">
    <source>
        <dbReference type="Proteomes" id="UP000242474"/>
    </source>
</evidence>
<feature type="region of interest" description="Disordered" evidence="1">
    <location>
        <begin position="1"/>
        <end position="50"/>
    </location>
</feature>